<evidence type="ECO:0000256" key="2">
    <source>
        <dbReference type="ARBA" id="ARBA00022692"/>
    </source>
</evidence>
<dbReference type="OMA" id="DENINWH"/>
<dbReference type="PANTHER" id="PTHR45902:SF1">
    <property type="entry name" value="LATROPHILIN RECEPTOR-LIKE PROTEIN A"/>
    <property type="match status" value="1"/>
</dbReference>
<feature type="transmembrane region" description="Helical" evidence="5">
    <location>
        <begin position="510"/>
        <end position="536"/>
    </location>
</feature>
<evidence type="ECO:0000256" key="5">
    <source>
        <dbReference type="SAM" id="Phobius"/>
    </source>
</evidence>
<accession>A0A9W2ZLJ5</accession>
<evidence type="ECO:0000259" key="6">
    <source>
        <dbReference type="PROSITE" id="PS50261"/>
    </source>
</evidence>
<dbReference type="InterPro" id="IPR017981">
    <property type="entry name" value="GPCR_2-like_7TM"/>
</dbReference>
<feature type="domain" description="G-protein coupled receptors family 2 profile 2" evidence="6">
    <location>
        <begin position="357"/>
        <end position="607"/>
    </location>
</feature>
<gene>
    <name evidence="8" type="primary">LOC129924540</name>
</gene>
<dbReference type="CDD" id="cd15039">
    <property type="entry name" value="7tmB3_Methuselah-like"/>
    <property type="match status" value="1"/>
</dbReference>
<comment type="subcellular location">
    <subcellularLocation>
        <location evidence="1">Membrane</location>
        <topology evidence="1">Multi-pass membrane protein</topology>
    </subcellularLocation>
</comment>
<dbReference type="Pfam" id="PF00002">
    <property type="entry name" value="7tm_2"/>
    <property type="match status" value="1"/>
</dbReference>
<dbReference type="GeneID" id="129924540"/>
<sequence length="629" mass="71547">MDPDIVKACDQLNGNKYQIYSKYTGTYYKNIFCSICDLMAYPFELTNKTENCIFFQKSEKTFPYKMLVNVQDVVRESNGKTYNKCNETTWLAPHGECLQLKCTPGKTLKNGICTTIFTDFKSLDYQATLVLELKHRDNFKDNMTLPNLLDLAERQIRKDVSNINDGYSYQLGVTQKVNISLTDTEIPVLWINIEMLASHLLTRDAFENMALDIFFGNRLKNEEKMFNYYKILVDRYDISCTWSNKLLSLRRYESLLWSKYYYTQCANKVILSPTLACQYLIFKRTNFTLVWTTTNGVKYVIVMLDVGGAKLKISSLSDMNSMELTESKELYICVKMLKEYFNTSKSTDKGIPMYKTLNVLTYICISASELCLVLTLVTYLGFPELRTVPGINNMFLSLSLLLAQMALVTASNITGPSTLCTCIGILTHLVWLWHFTWSFLCSLHMFRVFTYKVPSGSRNDGLCAHIFKQILLSLISPVLIVTAVLITSHFMSNSLGYGRHLCYLDSALLIGVSTVFPICLVSLCNLTFLGLTIASINRVDSLVTFDFVKRTQYNSCILYAKLSSVTGIYWIVTIVAEALDNDVLRIISILLNGLQGVSIFISYTCNKKVYQMYFKSAKLPSVSPAQDTS</sequence>
<feature type="transmembrane region" description="Helical" evidence="5">
    <location>
        <begin position="394"/>
        <end position="413"/>
    </location>
</feature>
<evidence type="ECO:0000256" key="1">
    <source>
        <dbReference type="ARBA" id="ARBA00004141"/>
    </source>
</evidence>
<proteinExistence type="predicted"/>
<dbReference type="PANTHER" id="PTHR45902">
    <property type="entry name" value="LATROPHILIN RECEPTOR-LIKE PROTEIN A"/>
    <property type="match status" value="1"/>
</dbReference>
<keyword evidence="7" id="KW-1185">Reference proteome</keyword>
<dbReference type="InterPro" id="IPR053231">
    <property type="entry name" value="GPCR_LN-TM7"/>
</dbReference>
<feature type="transmembrane region" description="Helical" evidence="5">
    <location>
        <begin position="470"/>
        <end position="490"/>
    </location>
</feature>
<dbReference type="GO" id="GO:0004888">
    <property type="term" value="F:transmembrane signaling receptor activity"/>
    <property type="evidence" value="ECO:0007669"/>
    <property type="project" value="InterPro"/>
</dbReference>
<feature type="transmembrane region" description="Helical" evidence="5">
    <location>
        <begin position="359"/>
        <end position="382"/>
    </location>
</feature>
<dbReference type="AlphaFoldDB" id="A0A9W2ZLJ5"/>
<evidence type="ECO:0000256" key="4">
    <source>
        <dbReference type="ARBA" id="ARBA00023136"/>
    </source>
</evidence>
<dbReference type="GO" id="GO:0016020">
    <property type="term" value="C:membrane"/>
    <property type="evidence" value="ECO:0007669"/>
    <property type="project" value="UniProtKB-SubCell"/>
</dbReference>
<keyword evidence="3 5" id="KW-1133">Transmembrane helix</keyword>
<dbReference type="RefSeq" id="XP_055875772.1">
    <property type="nucleotide sequence ID" value="XM_056019797.1"/>
</dbReference>
<name>A0A9W2ZLJ5_BIOGL</name>
<evidence type="ECO:0000256" key="3">
    <source>
        <dbReference type="ARBA" id="ARBA00022989"/>
    </source>
</evidence>
<dbReference type="Proteomes" id="UP001165740">
    <property type="component" value="Chromosome 2"/>
</dbReference>
<dbReference type="Gene3D" id="1.20.1070.10">
    <property type="entry name" value="Rhodopsin 7-helix transmembrane proteins"/>
    <property type="match status" value="1"/>
</dbReference>
<dbReference type="OrthoDB" id="6155919at2759"/>
<feature type="transmembrane region" description="Helical" evidence="5">
    <location>
        <begin position="425"/>
        <end position="449"/>
    </location>
</feature>
<protein>
    <submittedName>
        <fullName evidence="8">Uncharacterized protein LOC129924540</fullName>
    </submittedName>
</protein>
<keyword evidence="4 5" id="KW-0472">Membrane</keyword>
<reference evidence="8" key="1">
    <citation type="submission" date="2025-08" db="UniProtKB">
        <authorList>
            <consortium name="RefSeq"/>
        </authorList>
    </citation>
    <scope>IDENTIFICATION</scope>
</reference>
<dbReference type="PROSITE" id="PS50261">
    <property type="entry name" value="G_PROTEIN_RECEP_F2_4"/>
    <property type="match status" value="1"/>
</dbReference>
<dbReference type="InterPro" id="IPR000832">
    <property type="entry name" value="GPCR_2_secretin-like"/>
</dbReference>
<dbReference type="GO" id="GO:0007166">
    <property type="term" value="P:cell surface receptor signaling pathway"/>
    <property type="evidence" value="ECO:0007669"/>
    <property type="project" value="InterPro"/>
</dbReference>
<evidence type="ECO:0000313" key="7">
    <source>
        <dbReference type="Proteomes" id="UP001165740"/>
    </source>
</evidence>
<organism evidence="7 8">
    <name type="scientific">Biomphalaria glabrata</name>
    <name type="common">Bloodfluke planorb</name>
    <name type="synonym">Freshwater snail</name>
    <dbReference type="NCBI Taxonomy" id="6526"/>
    <lineage>
        <taxon>Eukaryota</taxon>
        <taxon>Metazoa</taxon>
        <taxon>Spiralia</taxon>
        <taxon>Lophotrochozoa</taxon>
        <taxon>Mollusca</taxon>
        <taxon>Gastropoda</taxon>
        <taxon>Heterobranchia</taxon>
        <taxon>Euthyneura</taxon>
        <taxon>Panpulmonata</taxon>
        <taxon>Hygrophila</taxon>
        <taxon>Lymnaeoidea</taxon>
        <taxon>Planorbidae</taxon>
        <taxon>Biomphalaria</taxon>
    </lineage>
</organism>
<evidence type="ECO:0000313" key="8">
    <source>
        <dbReference type="RefSeq" id="XP_055875772.1"/>
    </source>
</evidence>
<feature type="transmembrane region" description="Helical" evidence="5">
    <location>
        <begin position="585"/>
        <end position="605"/>
    </location>
</feature>
<keyword evidence="2 5" id="KW-0812">Transmembrane</keyword>
<feature type="transmembrane region" description="Helical" evidence="5">
    <location>
        <begin position="557"/>
        <end position="579"/>
    </location>
</feature>